<dbReference type="RefSeq" id="WP_137424393.1">
    <property type="nucleotide sequence ID" value="NZ_CP040098.1"/>
</dbReference>
<accession>A0A4P8L381</accession>
<sequence>MKGRWVRAVFVTLVFTFMGVMLNGLPGSAEEGEVVTVQGVVLIFDDEVVLQTTDGEYLVEGINLIHHAGKTVKVTGTLEEEEGDRIIKATRFERVP</sequence>
<dbReference type="Proteomes" id="UP000298602">
    <property type="component" value="Chromosome"/>
</dbReference>
<dbReference type="AlphaFoldDB" id="A0A4P8L381"/>
<reference evidence="1 2" key="2">
    <citation type="submission" date="2019-05" db="EMBL/GenBank/DDBJ databases">
        <authorList>
            <person name="Suflita J.M."/>
            <person name="Marks C.R."/>
        </authorList>
    </citation>
    <scope>NUCLEOTIDE SEQUENCE [LARGE SCALE GENOMIC DNA]</scope>
    <source>
        <strain evidence="1 2">ALDC</strain>
    </source>
</reference>
<organism evidence="1 2">
    <name type="scientific">Desulfoglaeba alkanexedens ALDC</name>
    <dbReference type="NCBI Taxonomy" id="980445"/>
    <lineage>
        <taxon>Bacteria</taxon>
        <taxon>Pseudomonadati</taxon>
        <taxon>Thermodesulfobacteriota</taxon>
        <taxon>Syntrophobacteria</taxon>
        <taxon>Syntrophobacterales</taxon>
        <taxon>Syntrophobacteraceae</taxon>
        <taxon>Desulfoglaeba</taxon>
    </lineage>
</organism>
<dbReference type="OrthoDB" id="5540030at2"/>
<evidence type="ECO:0008006" key="3">
    <source>
        <dbReference type="Google" id="ProtNLM"/>
    </source>
</evidence>
<gene>
    <name evidence="1" type="ORF">FDQ92_09190</name>
</gene>
<reference evidence="1 2" key="1">
    <citation type="submission" date="2019-05" db="EMBL/GenBank/DDBJ databases">
        <title>The Complete Genome Sequence of the n-alkane-degrading Desulfoglaeba alkanexedens ALDC reveals multiple alkylsuccinate synthase gene clusters.</title>
        <authorList>
            <person name="Callaghan A.V."/>
            <person name="Davidova I.A."/>
            <person name="Duncan K.E."/>
            <person name="Morris B."/>
            <person name="McInerney M.J."/>
        </authorList>
    </citation>
    <scope>NUCLEOTIDE SEQUENCE [LARGE SCALE GENOMIC DNA]</scope>
    <source>
        <strain evidence="1 2">ALDC</strain>
    </source>
</reference>
<protein>
    <recommendedName>
        <fullName evidence="3">NirD/YgiW/YdeI family stress tolerance protein</fullName>
    </recommendedName>
</protein>
<evidence type="ECO:0000313" key="1">
    <source>
        <dbReference type="EMBL" id="QCQ22318.1"/>
    </source>
</evidence>
<keyword evidence="2" id="KW-1185">Reference proteome</keyword>
<evidence type="ECO:0000313" key="2">
    <source>
        <dbReference type="Proteomes" id="UP000298602"/>
    </source>
</evidence>
<dbReference type="EMBL" id="CP040098">
    <property type="protein sequence ID" value="QCQ22318.1"/>
    <property type="molecule type" value="Genomic_DNA"/>
</dbReference>
<dbReference type="KEGG" id="dax:FDQ92_09190"/>
<proteinExistence type="predicted"/>
<name>A0A4P8L381_9BACT</name>